<comment type="similarity">
    <text evidence="2">Belongs to the glycosyltransferase 2 family.</text>
</comment>
<dbReference type="Pfam" id="PF00535">
    <property type="entry name" value="Glycos_transf_2"/>
    <property type="match status" value="1"/>
</dbReference>
<protein>
    <submittedName>
        <fullName evidence="6">Glycosyltransferase</fullName>
    </submittedName>
</protein>
<dbReference type="Gene3D" id="3.90.550.10">
    <property type="entry name" value="Spore Coat Polysaccharide Biosynthesis Protein SpsA, Chain A"/>
    <property type="match status" value="1"/>
</dbReference>
<dbReference type="InterPro" id="IPR029044">
    <property type="entry name" value="Nucleotide-diphossugar_trans"/>
</dbReference>
<dbReference type="GO" id="GO:0016757">
    <property type="term" value="F:glycosyltransferase activity"/>
    <property type="evidence" value="ECO:0007669"/>
    <property type="project" value="UniProtKB-KW"/>
</dbReference>
<evidence type="ECO:0000256" key="2">
    <source>
        <dbReference type="ARBA" id="ARBA00006739"/>
    </source>
</evidence>
<reference evidence="6" key="1">
    <citation type="submission" date="2020-10" db="EMBL/GenBank/DDBJ databases">
        <authorList>
            <person name="Gilroy R."/>
        </authorList>
    </citation>
    <scope>NUCLEOTIDE SEQUENCE</scope>
    <source>
        <strain evidence="6">CHK190-19873</strain>
    </source>
</reference>
<dbReference type="PANTHER" id="PTHR43179:SF12">
    <property type="entry name" value="GALACTOFURANOSYLTRANSFERASE GLFT2"/>
    <property type="match status" value="1"/>
</dbReference>
<evidence type="ECO:0000313" key="7">
    <source>
        <dbReference type="Proteomes" id="UP000823935"/>
    </source>
</evidence>
<sequence>MKIDVIIPSYRPDQRLVRLVKGLLASREPAARILIINTEKQLFPFPELEKLDRVEVVHIKKAEFDHGGTRDRAAMLCNGELLLFMTQDAVPADGNLVGSLAAAFADPGVWAAYARQLPDESCGELERYTRSFNYPSGSRVKSMEDLDELGVKTFFCSNVCAMYRADKYRELGGFEKRTIFNEDMIFAGKLIKAGGKIAYVAEARVIHSHNYGCMEQLHRNFDLAVSQADHMDIFGMAKSESEGIRLVKQTAAWLIRQGKPWLLPGLVCQSGFKYLGYFLGKRYRRLPKWMVRKLTMSPGYWKESSFKQS</sequence>
<keyword evidence="3" id="KW-0328">Glycosyltransferase</keyword>
<evidence type="ECO:0000256" key="1">
    <source>
        <dbReference type="ARBA" id="ARBA00004776"/>
    </source>
</evidence>
<dbReference type="Proteomes" id="UP000823935">
    <property type="component" value="Unassembled WGS sequence"/>
</dbReference>
<accession>A0A9D1JKN7</accession>
<comment type="caution">
    <text evidence="6">The sequence shown here is derived from an EMBL/GenBank/DDBJ whole genome shotgun (WGS) entry which is preliminary data.</text>
</comment>
<feature type="domain" description="Glycosyltransferase 2-like" evidence="5">
    <location>
        <begin position="5"/>
        <end position="171"/>
    </location>
</feature>
<name>A0A9D1JKN7_9FIRM</name>
<evidence type="ECO:0000313" key="6">
    <source>
        <dbReference type="EMBL" id="HIS31579.1"/>
    </source>
</evidence>
<comment type="pathway">
    <text evidence="1">Cell wall biogenesis; cell wall polysaccharide biosynthesis.</text>
</comment>
<evidence type="ECO:0000256" key="3">
    <source>
        <dbReference type="ARBA" id="ARBA00022676"/>
    </source>
</evidence>
<evidence type="ECO:0000256" key="4">
    <source>
        <dbReference type="ARBA" id="ARBA00022679"/>
    </source>
</evidence>
<dbReference type="PANTHER" id="PTHR43179">
    <property type="entry name" value="RHAMNOSYLTRANSFERASE WBBL"/>
    <property type="match status" value="1"/>
</dbReference>
<evidence type="ECO:0000259" key="5">
    <source>
        <dbReference type="Pfam" id="PF00535"/>
    </source>
</evidence>
<gene>
    <name evidence="6" type="ORF">IAB44_08565</name>
</gene>
<dbReference type="EMBL" id="DVIQ01000044">
    <property type="protein sequence ID" value="HIS31579.1"/>
    <property type="molecule type" value="Genomic_DNA"/>
</dbReference>
<proteinExistence type="inferred from homology"/>
<keyword evidence="4" id="KW-0808">Transferase</keyword>
<dbReference type="SUPFAM" id="SSF53448">
    <property type="entry name" value="Nucleotide-diphospho-sugar transferases"/>
    <property type="match status" value="1"/>
</dbReference>
<dbReference type="AlphaFoldDB" id="A0A9D1JKN7"/>
<dbReference type="InterPro" id="IPR001173">
    <property type="entry name" value="Glyco_trans_2-like"/>
</dbReference>
<organism evidence="6 7">
    <name type="scientific">Candidatus Limivivens intestinipullorum</name>
    <dbReference type="NCBI Taxonomy" id="2840858"/>
    <lineage>
        <taxon>Bacteria</taxon>
        <taxon>Bacillati</taxon>
        <taxon>Bacillota</taxon>
        <taxon>Clostridia</taxon>
        <taxon>Lachnospirales</taxon>
        <taxon>Lachnospiraceae</taxon>
        <taxon>Lachnospiraceae incertae sedis</taxon>
        <taxon>Candidatus Limivivens</taxon>
    </lineage>
</organism>
<reference evidence="6" key="2">
    <citation type="journal article" date="2021" name="PeerJ">
        <title>Extensive microbial diversity within the chicken gut microbiome revealed by metagenomics and culture.</title>
        <authorList>
            <person name="Gilroy R."/>
            <person name="Ravi A."/>
            <person name="Getino M."/>
            <person name="Pursley I."/>
            <person name="Horton D.L."/>
            <person name="Alikhan N.F."/>
            <person name="Baker D."/>
            <person name="Gharbi K."/>
            <person name="Hall N."/>
            <person name="Watson M."/>
            <person name="Adriaenssens E.M."/>
            <person name="Foster-Nyarko E."/>
            <person name="Jarju S."/>
            <person name="Secka A."/>
            <person name="Antonio M."/>
            <person name="Oren A."/>
            <person name="Chaudhuri R.R."/>
            <person name="La Ragione R."/>
            <person name="Hildebrand F."/>
            <person name="Pallen M.J."/>
        </authorList>
    </citation>
    <scope>NUCLEOTIDE SEQUENCE</scope>
    <source>
        <strain evidence="6">CHK190-19873</strain>
    </source>
</reference>